<feature type="domain" description="Smf/DprA SLOG" evidence="2">
    <location>
        <begin position="153"/>
        <end position="360"/>
    </location>
</feature>
<reference evidence="4" key="1">
    <citation type="submission" date="2023-06" db="EMBL/GenBank/DDBJ databases">
        <title>Identification and characterization of horizontal gene transfer across gut microbiota members of farm animals based on homology search.</title>
        <authorList>
            <person name="Zeman M."/>
            <person name="Kubasova T."/>
            <person name="Jahodarova E."/>
            <person name="Nykrynova M."/>
            <person name="Rychlik I."/>
        </authorList>
    </citation>
    <scope>NUCLEOTIDE SEQUENCE [LARGE SCALE GENOMIC DNA]</scope>
    <source>
        <strain evidence="4">ET341</strain>
    </source>
</reference>
<dbReference type="Pfam" id="PF02481">
    <property type="entry name" value="DNA_processg_A"/>
    <property type="match status" value="1"/>
</dbReference>
<evidence type="ECO:0000313" key="3">
    <source>
        <dbReference type="EMBL" id="MDM8195715.1"/>
    </source>
</evidence>
<evidence type="ECO:0000313" key="4">
    <source>
        <dbReference type="Proteomes" id="UP001529275"/>
    </source>
</evidence>
<dbReference type="EMBL" id="JAUDCK010000013">
    <property type="protein sequence ID" value="MDM8195715.1"/>
    <property type="molecule type" value="Genomic_DNA"/>
</dbReference>
<evidence type="ECO:0000259" key="2">
    <source>
        <dbReference type="Pfam" id="PF02481"/>
    </source>
</evidence>
<evidence type="ECO:0000256" key="1">
    <source>
        <dbReference type="ARBA" id="ARBA00006525"/>
    </source>
</evidence>
<dbReference type="Proteomes" id="UP001529275">
    <property type="component" value="Unassembled WGS sequence"/>
</dbReference>
<gene>
    <name evidence="3" type="ORF">QUV98_05230</name>
</gene>
<dbReference type="PANTHER" id="PTHR43022">
    <property type="entry name" value="PROTEIN SMF"/>
    <property type="match status" value="1"/>
</dbReference>
<dbReference type="Gene3D" id="3.40.50.450">
    <property type="match status" value="1"/>
</dbReference>
<protein>
    <submittedName>
        <fullName evidence="3">DNA-processing protein DprA</fullName>
    </submittedName>
</protein>
<dbReference type="RefSeq" id="WP_289527569.1">
    <property type="nucleotide sequence ID" value="NZ_JAUDCK010000013.1"/>
</dbReference>
<organism evidence="3 4">
    <name type="scientific">Massilimicrobiota timonensis</name>
    <dbReference type="NCBI Taxonomy" id="1776392"/>
    <lineage>
        <taxon>Bacteria</taxon>
        <taxon>Bacillati</taxon>
        <taxon>Bacillota</taxon>
        <taxon>Erysipelotrichia</taxon>
        <taxon>Erysipelotrichales</taxon>
        <taxon>Erysipelotrichaceae</taxon>
        <taxon>Massilimicrobiota</taxon>
    </lineage>
</organism>
<name>A0ABT7UHU4_9FIRM</name>
<dbReference type="InterPro" id="IPR003488">
    <property type="entry name" value="DprA"/>
</dbReference>
<reference evidence="3 4" key="2">
    <citation type="submission" date="2023-06" db="EMBL/GenBank/DDBJ databases">
        <authorList>
            <person name="Zeman M."/>
            <person name="Kubasova T."/>
            <person name="Jahodarova E."/>
            <person name="Nykrynova M."/>
            <person name="Rychlik I."/>
        </authorList>
    </citation>
    <scope>NUCLEOTIDE SEQUENCE [LARGE SCALE GENOMIC DNA]</scope>
    <source>
        <strain evidence="3 4">ET341</strain>
    </source>
</reference>
<proteinExistence type="inferred from homology"/>
<dbReference type="SUPFAM" id="SSF102405">
    <property type="entry name" value="MCP/YpsA-like"/>
    <property type="match status" value="1"/>
</dbReference>
<comment type="similarity">
    <text evidence="1">Belongs to the DprA/Smf family.</text>
</comment>
<dbReference type="PANTHER" id="PTHR43022:SF1">
    <property type="entry name" value="PROTEIN SMF"/>
    <property type="match status" value="1"/>
</dbReference>
<accession>A0ABT7UHU4</accession>
<sequence length="369" mass="42532">MDRKDILKVMENIYTSQEAAEYLGMSYEAFCQIVQSQQIQPIKQSHTVMLFLKSDLDDYQKMSHLQESFNINQVSVRDAILYYTIQQYLDNSDKKTLAFIQQIKQFYHFDFHAGLKINIPFLASQFHITEQEFYNSYLQVKKAFTQLPANTHIIKKGEDKYPQQLADTKEAPLFLFVNGQIDLLYQKSICVVGSRQASPHAIEQTKQLVKALVDDGFVVNAGLAKGIDTVVHQTVLQNKGQTIAVIGTSLHEYYPKENQTLQLTIEKEGLVVSQYPPCQHVNRWNFPKRNATMSGLSIGTVIMEARENSGTLKQADYALRQGRYVFIPQYIVNDTSLQWPQKYMDKGAYVFETYDDMIKIIKNQKQEEC</sequence>
<comment type="caution">
    <text evidence="3">The sequence shown here is derived from an EMBL/GenBank/DDBJ whole genome shotgun (WGS) entry which is preliminary data.</text>
</comment>
<keyword evidence="4" id="KW-1185">Reference proteome</keyword>
<dbReference type="InterPro" id="IPR057666">
    <property type="entry name" value="DrpA_SLOG"/>
</dbReference>